<proteinExistence type="predicted"/>
<protein>
    <submittedName>
        <fullName evidence="2">FAD-dependent oxidoreductase</fullName>
        <ecNumber evidence="2">1.-.-.-</ecNumber>
    </submittedName>
</protein>
<dbReference type="EMBL" id="JAUDEN010000007">
    <property type="protein sequence ID" value="MDM8324737.1"/>
    <property type="molecule type" value="Genomic_DNA"/>
</dbReference>
<dbReference type="RefSeq" id="WP_289559098.1">
    <property type="nucleotide sequence ID" value="NZ_JAUDEN010000007.1"/>
</dbReference>
<dbReference type="GO" id="GO:0016491">
    <property type="term" value="F:oxidoreductase activity"/>
    <property type="evidence" value="ECO:0007669"/>
    <property type="project" value="UniProtKB-KW"/>
</dbReference>
<keyword evidence="3" id="KW-1185">Reference proteome</keyword>
<comment type="caution">
    <text evidence="2">The sequence shown here is derived from an EMBL/GenBank/DDBJ whole genome shotgun (WGS) entry which is preliminary data.</text>
</comment>
<evidence type="ECO:0000259" key="1">
    <source>
        <dbReference type="Pfam" id="PF01266"/>
    </source>
</evidence>
<dbReference type="PROSITE" id="PS51257">
    <property type="entry name" value="PROKAR_LIPOPROTEIN"/>
    <property type="match status" value="1"/>
</dbReference>
<organism evidence="2 3">
    <name type="scientific">Bacteroides gallinaceum</name>
    <dbReference type="NCBI Taxonomy" id="1462571"/>
    <lineage>
        <taxon>Bacteria</taxon>
        <taxon>Pseudomonadati</taxon>
        <taxon>Bacteroidota</taxon>
        <taxon>Bacteroidia</taxon>
        <taxon>Bacteroidales</taxon>
        <taxon>Bacteroidaceae</taxon>
        <taxon>Bacteroides</taxon>
    </lineage>
</organism>
<keyword evidence="2" id="KW-0560">Oxidoreductase</keyword>
<reference evidence="3" key="2">
    <citation type="submission" date="2023-07" db="EMBL/GenBank/DDBJ databases">
        <title>Identification and characterization of horizontal gene transfer across gut microbiota members of farm animals based on homology search.</title>
        <authorList>
            <person name="Schwarzerova J."/>
            <person name="Nykrynova M."/>
            <person name="Jureckova K."/>
            <person name="Cejkova D."/>
            <person name="Rychlik I."/>
        </authorList>
    </citation>
    <scope>NUCLEOTIDE SEQUENCE [LARGE SCALE GENOMIC DNA]</scope>
    <source>
        <strain evidence="3">109_WCHN</strain>
    </source>
</reference>
<gene>
    <name evidence="2" type="ORF">QUW60_05765</name>
</gene>
<dbReference type="Proteomes" id="UP001169458">
    <property type="component" value="Unassembled WGS sequence"/>
</dbReference>
<evidence type="ECO:0000313" key="2">
    <source>
        <dbReference type="EMBL" id="MDM8324737.1"/>
    </source>
</evidence>
<dbReference type="EC" id="1.-.-.-" evidence="2"/>
<dbReference type="InterPro" id="IPR006076">
    <property type="entry name" value="FAD-dep_OxRdtase"/>
</dbReference>
<dbReference type="Gene3D" id="3.30.9.10">
    <property type="entry name" value="D-Amino Acid Oxidase, subunit A, domain 2"/>
    <property type="match status" value="1"/>
</dbReference>
<dbReference type="Pfam" id="PF01266">
    <property type="entry name" value="DAO"/>
    <property type="match status" value="1"/>
</dbReference>
<dbReference type="InterPro" id="IPR036188">
    <property type="entry name" value="FAD/NAD-bd_sf"/>
</dbReference>
<dbReference type="Gene3D" id="3.50.50.60">
    <property type="entry name" value="FAD/NAD(P)-binding domain"/>
    <property type="match status" value="1"/>
</dbReference>
<dbReference type="PANTHER" id="PTHR13847">
    <property type="entry name" value="SARCOSINE DEHYDROGENASE-RELATED"/>
    <property type="match status" value="1"/>
</dbReference>
<dbReference type="SUPFAM" id="SSF51905">
    <property type="entry name" value="FAD/NAD(P)-binding domain"/>
    <property type="match status" value="1"/>
</dbReference>
<feature type="domain" description="FAD dependent oxidoreductase" evidence="1">
    <location>
        <begin position="7"/>
        <end position="367"/>
    </location>
</feature>
<evidence type="ECO:0000313" key="3">
    <source>
        <dbReference type="Proteomes" id="UP001169458"/>
    </source>
</evidence>
<reference evidence="2 3" key="1">
    <citation type="submission" date="2023-06" db="EMBL/GenBank/DDBJ databases">
        <authorList>
            <person name="Zeman M."/>
            <person name="Kubasova T."/>
            <person name="Jahodarova E."/>
            <person name="Nykrynova M."/>
            <person name="Rychlik I."/>
        </authorList>
    </citation>
    <scope>NUCLEOTIDE SEQUENCE [LARGE SCALE GENOMIC DNA]</scope>
    <source>
        <strain evidence="2 3">109_WCHN</strain>
    </source>
</reference>
<accession>A0ABT7VEP3</accession>
<sequence>MMEKNYDVIIVGGGLLGCATAYQLAKRKAGNILLLDGNEIASQASSRAACLLTRARTKPALMELVQETYDCISEMEELLGEPLGLQQCGSITVASSEASLKGLEALEEAATRFGIPNERIGRERTKELLPWMDVEAVDVALYMPTDAFIDSALLCSGYARAAARMGVTLRPNCRVKEIMAGNGKVCGVRLADGEAVFAPVVVNAAGAWANLLMRPLHVGLPFTPVRSHFWITAIDSSRFPAGHPFTVIPDARAFTRSDVGALIIGLRESCCQPFDPSALTDKLEDFDFNRKAEWTVLDECAPLLKPYLHDIDDLPIAHYIAGPSCYVPDAMFIVGPVASYDGLFAVAGCCGGGVAAGGGMGRLAAELILGDSPFVDPALFAPDRFGAVDPFSADFQRRCADARSNKKGG</sequence>
<name>A0ABT7VEP3_9BACE</name>